<comment type="similarity">
    <text evidence="2 11">Belongs to the sodium:solute symporter (SSF) (TC 2.A.21) family.</text>
</comment>
<feature type="transmembrane region" description="Helical" evidence="12">
    <location>
        <begin position="34"/>
        <end position="52"/>
    </location>
</feature>
<comment type="subcellular location">
    <subcellularLocation>
        <location evidence="1">Cell membrane</location>
        <topology evidence="1">Multi-pass membrane protein</topology>
    </subcellularLocation>
</comment>
<dbReference type="GO" id="GO:0006814">
    <property type="term" value="P:sodium ion transport"/>
    <property type="evidence" value="ECO:0007669"/>
    <property type="project" value="UniProtKB-KW"/>
</dbReference>
<dbReference type="PROSITE" id="PS50283">
    <property type="entry name" value="NA_SOLUT_SYMP_3"/>
    <property type="match status" value="1"/>
</dbReference>
<accession>A0A2G9UKA3</accession>
<keyword evidence="8" id="KW-0406">Ion transport</keyword>
<evidence type="ECO:0000256" key="1">
    <source>
        <dbReference type="ARBA" id="ARBA00004651"/>
    </source>
</evidence>
<keyword evidence="3" id="KW-0813">Transport</keyword>
<dbReference type="EMBL" id="KZ346229">
    <property type="protein sequence ID" value="PIO70573.1"/>
    <property type="molecule type" value="Genomic_DNA"/>
</dbReference>
<keyword evidence="9 12" id="KW-0472">Membrane</keyword>
<evidence type="ECO:0000256" key="9">
    <source>
        <dbReference type="ARBA" id="ARBA00023136"/>
    </source>
</evidence>
<evidence type="ECO:0000256" key="7">
    <source>
        <dbReference type="ARBA" id="ARBA00023053"/>
    </source>
</evidence>
<keyword evidence="7" id="KW-0915">Sodium</keyword>
<keyword evidence="4" id="KW-1003">Cell membrane</keyword>
<dbReference type="Pfam" id="PF00474">
    <property type="entry name" value="SSF"/>
    <property type="match status" value="1"/>
</dbReference>
<dbReference type="AlphaFoldDB" id="A0A2G9UKA3"/>
<evidence type="ECO:0000256" key="6">
    <source>
        <dbReference type="ARBA" id="ARBA00022989"/>
    </source>
</evidence>
<dbReference type="InterPro" id="IPR038377">
    <property type="entry name" value="Na/Glc_symporter_sf"/>
</dbReference>
<evidence type="ECO:0000256" key="3">
    <source>
        <dbReference type="ARBA" id="ARBA00022448"/>
    </source>
</evidence>
<evidence type="ECO:0000256" key="5">
    <source>
        <dbReference type="ARBA" id="ARBA00022692"/>
    </source>
</evidence>
<evidence type="ECO:0000313" key="14">
    <source>
        <dbReference type="Proteomes" id="UP000230423"/>
    </source>
</evidence>
<protein>
    <submittedName>
        <fullName evidence="13">Uncharacterized protein</fullName>
    </submittedName>
</protein>
<feature type="non-terminal residue" evidence="13">
    <location>
        <position position="108"/>
    </location>
</feature>
<dbReference type="OrthoDB" id="6132759at2759"/>
<evidence type="ECO:0000256" key="10">
    <source>
        <dbReference type="ARBA" id="ARBA00023201"/>
    </source>
</evidence>
<dbReference type="InterPro" id="IPR001734">
    <property type="entry name" value="Na/solute_symporter"/>
</dbReference>
<evidence type="ECO:0000256" key="2">
    <source>
        <dbReference type="ARBA" id="ARBA00006434"/>
    </source>
</evidence>
<dbReference type="Gene3D" id="1.20.1730.10">
    <property type="entry name" value="Sodium/glucose cotransporter"/>
    <property type="match status" value="1"/>
</dbReference>
<keyword evidence="5 12" id="KW-0812">Transmembrane</keyword>
<feature type="transmembrane region" description="Helical" evidence="12">
    <location>
        <begin position="58"/>
        <end position="75"/>
    </location>
</feature>
<reference evidence="13 14" key="1">
    <citation type="submission" date="2015-09" db="EMBL/GenBank/DDBJ databases">
        <title>Draft genome of the parasitic nematode Teladorsagia circumcincta isolate WARC Sus (inbred).</title>
        <authorList>
            <person name="Mitreva M."/>
        </authorList>
    </citation>
    <scope>NUCLEOTIDE SEQUENCE [LARGE SCALE GENOMIC DNA]</scope>
    <source>
        <strain evidence="13 14">S</strain>
    </source>
</reference>
<evidence type="ECO:0000256" key="11">
    <source>
        <dbReference type="RuleBase" id="RU362091"/>
    </source>
</evidence>
<dbReference type="GO" id="GO:0005886">
    <property type="term" value="C:plasma membrane"/>
    <property type="evidence" value="ECO:0007669"/>
    <property type="project" value="UniProtKB-SubCell"/>
</dbReference>
<keyword evidence="14" id="KW-1185">Reference proteome</keyword>
<evidence type="ECO:0000256" key="12">
    <source>
        <dbReference type="SAM" id="Phobius"/>
    </source>
</evidence>
<keyword evidence="6 12" id="KW-1133">Transmembrane helix</keyword>
<name>A0A2G9UKA3_TELCI</name>
<evidence type="ECO:0000256" key="8">
    <source>
        <dbReference type="ARBA" id="ARBA00023065"/>
    </source>
</evidence>
<proteinExistence type="inferred from homology"/>
<keyword evidence="10" id="KW-0739">Sodium transport</keyword>
<dbReference type="Proteomes" id="UP000230423">
    <property type="component" value="Unassembled WGS sequence"/>
</dbReference>
<evidence type="ECO:0000256" key="4">
    <source>
        <dbReference type="ARBA" id="ARBA00022475"/>
    </source>
</evidence>
<organism evidence="13 14">
    <name type="scientific">Teladorsagia circumcincta</name>
    <name type="common">Brown stomach worm</name>
    <name type="synonym">Ostertagia circumcincta</name>
    <dbReference type="NCBI Taxonomy" id="45464"/>
    <lineage>
        <taxon>Eukaryota</taxon>
        <taxon>Metazoa</taxon>
        <taxon>Ecdysozoa</taxon>
        <taxon>Nematoda</taxon>
        <taxon>Chromadorea</taxon>
        <taxon>Rhabditida</taxon>
        <taxon>Rhabditina</taxon>
        <taxon>Rhabditomorpha</taxon>
        <taxon>Strongyloidea</taxon>
        <taxon>Trichostrongylidae</taxon>
        <taxon>Teladorsagia</taxon>
    </lineage>
</organism>
<gene>
    <name evidence="13" type="ORF">TELCIR_07570</name>
</gene>
<dbReference type="PANTHER" id="PTHR42985:SF40">
    <property type="entry name" value="LD47995P-RELATED"/>
    <property type="match status" value="1"/>
</dbReference>
<dbReference type="GO" id="GO:0015293">
    <property type="term" value="F:symporter activity"/>
    <property type="evidence" value="ECO:0007669"/>
    <property type="project" value="TreeGrafter"/>
</dbReference>
<sequence>MESKRLKNIYYRSEAGCCYEVDWQSQVQRMNTSWIFGLSTTLYTCIGGLKAVVWSDSLQAVLMYGGVFTLIFQGLRHPRVGGIGRVWNVAVESGRTAELFRYDPRIDQ</sequence>
<dbReference type="InterPro" id="IPR051163">
    <property type="entry name" value="Sodium:Solute_Symporter_SSF"/>
</dbReference>
<dbReference type="PANTHER" id="PTHR42985">
    <property type="entry name" value="SODIUM-COUPLED MONOCARBOXYLATE TRANSPORTER"/>
    <property type="match status" value="1"/>
</dbReference>
<evidence type="ECO:0000313" key="13">
    <source>
        <dbReference type="EMBL" id="PIO70573.1"/>
    </source>
</evidence>